<evidence type="ECO:0000313" key="4">
    <source>
        <dbReference type="EMBL" id="KAK9827579.1"/>
    </source>
</evidence>
<dbReference type="GO" id="GO:0006402">
    <property type="term" value="P:mRNA catabolic process"/>
    <property type="evidence" value="ECO:0007669"/>
    <property type="project" value="InterPro"/>
</dbReference>
<dbReference type="Gene3D" id="2.60.120.590">
    <property type="entry name" value="Alpha-ketoglutarate-dependent dioxygenase AlkB-like"/>
    <property type="match status" value="1"/>
</dbReference>
<sequence>MENTAYGERLASVRFRQSQAQEHRNAELQRHVVVLAECDQHIVALVEEEAALLQSRREAFASEQKGDRALPARQAAELPPTDMPRLGEPRAAPPGFPAPAAGARLSPRPNPSPKPTTLERRGVTDMPQRELRGLLVGRGRREPAASAVAPPARITDTRPYAGRAELLGGPPLAAPDGGRWADSSPPRETGPTPNPQVSGAGFGPGHHLEALFMRAEAAAGLSAPGGPIGSGGAPAVATNAVGARSGVDWAADTLPVSAVSEAFEDAFPGVRRGTPAAPPIKQKWMEDSQWREAEFPTLGGSGAAARPAGAWGGGLAAKLRAAEPASVAVPAAPARLPVEEYEEMCKLRKKGDPRDDRKRRSLVHAKKDFEYIEGAKVNGVFQRCVNVVDGLELHQEVLSIAEQAMMVDHIEQWVALGRADKLRRRTFSAPRRWAKGKGRVTVQYGCCYNYADGQEGRRPGIIPEEVVEPLPPVLQALALVRRLVRWGVLPAFKAPDSAIINIYEPQDCIPPHIDHHDFMRPFCTLSLLSGESIMFGARLVPEGPGHFVGSTFYLPLPVGSCLVLKGNGGDVAMHCVPPVERRRMSITLRRMGNQFGEKVRNEIKRIQRQEGPSQALAPRRYGTDDYEDSEPEAGRSSRRGSWR</sequence>
<reference evidence="4 5" key="1">
    <citation type="journal article" date="2024" name="Nat. Commun.">
        <title>Phylogenomics reveals the evolutionary origins of lichenization in chlorophyte algae.</title>
        <authorList>
            <person name="Puginier C."/>
            <person name="Libourel C."/>
            <person name="Otte J."/>
            <person name="Skaloud P."/>
            <person name="Haon M."/>
            <person name="Grisel S."/>
            <person name="Petersen M."/>
            <person name="Berrin J.G."/>
            <person name="Delaux P.M."/>
            <person name="Dal Grande F."/>
            <person name="Keller J."/>
        </authorList>
    </citation>
    <scope>NUCLEOTIDE SEQUENCE [LARGE SCALE GENOMIC DNA]</scope>
    <source>
        <strain evidence="4 5">SAG 245.80</strain>
    </source>
</reference>
<dbReference type="InterPro" id="IPR044842">
    <property type="entry name" value="ALKBH9B/ALKBH10B-like"/>
</dbReference>
<proteinExistence type="inferred from homology"/>
<accession>A0AAW1R1H3</accession>
<feature type="region of interest" description="Disordered" evidence="2">
    <location>
        <begin position="62"/>
        <end position="123"/>
    </location>
</feature>
<evidence type="ECO:0000313" key="5">
    <source>
        <dbReference type="Proteomes" id="UP001445335"/>
    </source>
</evidence>
<dbReference type="InterPro" id="IPR037151">
    <property type="entry name" value="AlkB-like_sf"/>
</dbReference>
<protein>
    <recommendedName>
        <fullName evidence="3">Fe2OG dioxygenase domain-containing protein</fullName>
    </recommendedName>
</protein>
<feature type="domain" description="Fe2OG dioxygenase" evidence="3">
    <location>
        <begin position="494"/>
        <end position="592"/>
    </location>
</feature>
<dbReference type="Proteomes" id="UP001445335">
    <property type="component" value="Unassembled WGS sequence"/>
</dbReference>
<dbReference type="AlphaFoldDB" id="A0AAW1R1H3"/>
<feature type="region of interest" description="Disordered" evidence="2">
    <location>
        <begin position="162"/>
        <end position="205"/>
    </location>
</feature>
<feature type="compositionally biased region" description="Low complexity" evidence="2">
    <location>
        <begin position="162"/>
        <end position="178"/>
    </location>
</feature>
<gene>
    <name evidence="4" type="ORF">WJX81_000091</name>
</gene>
<evidence type="ECO:0000259" key="3">
    <source>
        <dbReference type="PROSITE" id="PS51471"/>
    </source>
</evidence>
<dbReference type="PROSITE" id="PS51471">
    <property type="entry name" value="FE2OG_OXY"/>
    <property type="match status" value="1"/>
</dbReference>
<dbReference type="GO" id="GO:0003729">
    <property type="term" value="F:mRNA binding"/>
    <property type="evidence" value="ECO:0007669"/>
    <property type="project" value="InterPro"/>
</dbReference>
<name>A0AAW1R1H3_9CHLO</name>
<comment type="similarity">
    <text evidence="1">Belongs to the alkB family.</text>
</comment>
<keyword evidence="5" id="KW-1185">Reference proteome</keyword>
<dbReference type="EMBL" id="JALJOU010000057">
    <property type="protein sequence ID" value="KAK9827579.1"/>
    <property type="molecule type" value="Genomic_DNA"/>
</dbReference>
<organism evidence="4 5">
    <name type="scientific">Elliptochloris bilobata</name>
    <dbReference type="NCBI Taxonomy" id="381761"/>
    <lineage>
        <taxon>Eukaryota</taxon>
        <taxon>Viridiplantae</taxon>
        <taxon>Chlorophyta</taxon>
        <taxon>core chlorophytes</taxon>
        <taxon>Trebouxiophyceae</taxon>
        <taxon>Trebouxiophyceae incertae sedis</taxon>
        <taxon>Elliptochloris clade</taxon>
        <taxon>Elliptochloris</taxon>
    </lineage>
</organism>
<dbReference type="InterPro" id="IPR027450">
    <property type="entry name" value="AlkB-like"/>
</dbReference>
<comment type="caution">
    <text evidence="4">The sequence shown here is derived from an EMBL/GenBank/DDBJ whole genome shotgun (WGS) entry which is preliminary data.</text>
</comment>
<dbReference type="InterPro" id="IPR005123">
    <property type="entry name" value="Oxoglu/Fe-dep_dioxygenase_dom"/>
</dbReference>
<dbReference type="PANTHER" id="PTHR31447">
    <property type="entry name" value="HYDROXYPROLINE-RICH GLYCOPROTEIN FAMILY PROTEIN-RELATED"/>
    <property type="match status" value="1"/>
</dbReference>
<dbReference type="SUPFAM" id="SSF51197">
    <property type="entry name" value="Clavaminate synthase-like"/>
    <property type="match status" value="1"/>
</dbReference>
<dbReference type="GO" id="GO:0032451">
    <property type="term" value="F:demethylase activity"/>
    <property type="evidence" value="ECO:0007669"/>
    <property type="project" value="InterPro"/>
</dbReference>
<feature type="region of interest" description="Disordered" evidence="2">
    <location>
        <begin position="605"/>
        <end position="643"/>
    </location>
</feature>
<evidence type="ECO:0000256" key="1">
    <source>
        <dbReference type="ARBA" id="ARBA00007879"/>
    </source>
</evidence>
<dbReference type="PANTHER" id="PTHR31447:SF23">
    <property type="entry name" value="2-OXOGLUTARATE AND FE(II)-DEPENDENT OXYGENASE SUPERFAMILY PROTEIN"/>
    <property type="match status" value="1"/>
</dbReference>
<evidence type="ECO:0000256" key="2">
    <source>
        <dbReference type="SAM" id="MobiDB-lite"/>
    </source>
</evidence>
<dbReference type="Pfam" id="PF13532">
    <property type="entry name" value="2OG-FeII_Oxy_2"/>
    <property type="match status" value="1"/>
</dbReference>